<name>A0ABD1FJM0_SALDI</name>
<accession>A0ABD1FJM0</accession>
<keyword evidence="1" id="KW-0472">Membrane</keyword>
<dbReference type="AlphaFoldDB" id="A0ABD1FJM0"/>
<comment type="caution">
    <text evidence="2">The sequence shown here is derived from an EMBL/GenBank/DDBJ whole genome shotgun (WGS) entry which is preliminary data.</text>
</comment>
<reference evidence="2 3" key="1">
    <citation type="submission" date="2024-06" db="EMBL/GenBank/DDBJ databases">
        <title>A chromosome level genome sequence of Diviner's sage (Salvia divinorum).</title>
        <authorList>
            <person name="Ford S.A."/>
            <person name="Ro D.-K."/>
            <person name="Ness R.W."/>
            <person name="Phillips M.A."/>
        </authorList>
    </citation>
    <scope>NUCLEOTIDE SEQUENCE [LARGE SCALE GENOMIC DNA]</scope>
    <source>
        <strain evidence="2">SAF-2024a</strain>
        <tissue evidence="2">Leaf</tissue>
    </source>
</reference>
<proteinExistence type="predicted"/>
<keyword evidence="1" id="KW-1133">Transmembrane helix</keyword>
<organism evidence="2 3">
    <name type="scientific">Salvia divinorum</name>
    <name type="common">Maria pastora</name>
    <name type="synonym">Diviner's sage</name>
    <dbReference type="NCBI Taxonomy" id="28513"/>
    <lineage>
        <taxon>Eukaryota</taxon>
        <taxon>Viridiplantae</taxon>
        <taxon>Streptophyta</taxon>
        <taxon>Embryophyta</taxon>
        <taxon>Tracheophyta</taxon>
        <taxon>Spermatophyta</taxon>
        <taxon>Magnoliopsida</taxon>
        <taxon>eudicotyledons</taxon>
        <taxon>Gunneridae</taxon>
        <taxon>Pentapetalae</taxon>
        <taxon>asterids</taxon>
        <taxon>lamiids</taxon>
        <taxon>Lamiales</taxon>
        <taxon>Lamiaceae</taxon>
        <taxon>Nepetoideae</taxon>
        <taxon>Mentheae</taxon>
        <taxon>Salviinae</taxon>
        <taxon>Salvia</taxon>
        <taxon>Salvia subgen. Calosphace</taxon>
    </lineage>
</organism>
<gene>
    <name evidence="2" type="ORF">AAHA92_32073</name>
</gene>
<feature type="transmembrane region" description="Helical" evidence="1">
    <location>
        <begin position="12"/>
        <end position="35"/>
    </location>
</feature>
<evidence type="ECO:0000313" key="2">
    <source>
        <dbReference type="EMBL" id="KAL1532000.1"/>
    </source>
</evidence>
<sequence>MIFEVRYLVFPALITGIIIWAPRIIICPLVFWFLIYKFRRRRLSSFEVVETFLQSDNKLAPISSQIARKIRSKRARLHQ</sequence>
<evidence type="ECO:0000313" key="3">
    <source>
        <dbReference type="Proteomes" id="UP001567538"/>
    </source>
</evidence>
<dbReference type="EMBL" id="JBEAFC010000014">
    <property type="protein sequence ID" value="KAL1532000.1"/>
    <property type="molecule type" value="Genomic_DNA"/>
</dbReference>
<dbReference type="Proteomes" id="UP001567538">
    <property type="component" value="Unassembled WGS sequence"/>
</dbReference>
<protein>
    <submittedName>
        <fullName evidence="2">Uncharacterized protein</fullName>
    </submittedName>
</protein>
<keyword evidence="1" id="KW-0812">Transmembrane</keyword>
<keyword evidence="3" id="KW-1185">Reference proteome</keyword>
<evidence type="ECO:0000256" key="1">
    <source>
        <dbReference type="SAM" id="Phobius"/>
    </source>
</evidence>